<dbReference type="PANTHER" id="PTHR33362:SF3">
    <property type="entry name" value="SIALIC ACID TRAP TRANSPORTER PERMEASE PROTEIN SIAT"/>
    <property type="match status" value="1"/>
</dbReference>
<evidence type="ECO:0000256" key="4">
    <source>
        <dbReference type="ARBA" id="ARBA00022692"/>
    </source>
</evidence>
<dbReference type="PANTHER" id="PTHR33362">
    <property type="entry name" value="SIALIC ACID TRAP TRANSPORTER PERMEASE PROTEIN SIAT-RELATED"/>
    <property type="match status" value="1"/>
</dbReference>
<dbReference type="InterPro" id="IPR010656">
    <property type="entry name" value="DctM"/>
</dbReference>
<dbReference type="GO" id="GO:0005886">
    <property type="term" value="C:plasma membrane"/>
    <property type="evidence" value="ECO:0007669"/>
    <property type="project" value="UniProtKB-SubCell"/>
</dbReference>
<evidence type="ECO:0000259" key="8">
    <source>
        <dbReference type="Pfam" id="PF06808"/>
    </source>
</evidence>
<evidence type="ECO:0000256" key="2">
    <source>
        <dbReference type="ARBA" id="ARBA00022475"/>
    </source>
</evidence>
<evidence type="ECO:0000256" key="1">
    <source>
        <dbReference type="ARBA" id="ARBA00004429"/>
    </source>
</evidence>
<feature type="transmembrane region" description="Helical" evidence="7">
    <location>
        <begin position="62"/>
        <end position="80"/>
    </location>
</feature>
<dbReference type="RefSeq" id="WP_073049200.1">
    <property type="nucleotide sequence ID" value="NZ_FQZL01000011.1"/>
</dbReference>
<evidence type="ECO:0000256" key="5">
    <source>
        <dbReference type="ARBA" id="ARBA00022989"/>
    </source>
</evidence>
<keyword evidence="3" id="KW-0997">Cell inner membrane</keyword>
<dbReference type="Proteomes" id="UP000184052">
    <property type="component" value="Unassembled WGS sequence"/>
</dbReference>
<feature type="transmembrane region" description="Helical" evidence="7">
    <location>
        <begin position="360"/>
        <end position="381"/>
    </location>
</feature>
<feature type="transmembrane region" description="Helical" evidence="7">
    <location>
        <begin position="319"/>
        <end position="348"/>
    </location>
</feature>
<gene>
    <name evidence="9" type="ORF">SAMN02745751_01745</name>
</gene>
<feature type="transmembrane region" description="Helical" evidence="7">
    <location>
        <begin position="401"/>
        <end position="419"/>
    </location>
</feature>
<comment type="subcellular location">
    <subcellularLocation>
        <location evidence="1">Cell inner membrane</location>
        <topology evidence="1">Multi-pass membrane protein</topology>
    </subcellularLocation>
</comment>
<dbReference type="AlphaFoldDB" id="A0A1M6GKC2"/>
<feature type="transmembrane region" description="Helical" evidence="7">
    <location>
        <begin position="279"/>
        <end position="299"/>
    </location>
</feature>
<dbReference type="PIRSF" id="PIRSF006066">
    <property type="entry name" value="HI0050"/>
    <property type="match status" value="1"/>
</dbReference>
<feature type="transmembrane region" description="Helical" evidence="7">
    <location>
        <begin position="220"/>
        <end position="243"/>
    </location>
</feature>
<keyword evidence="4 7" id="KW-0812">Transmembrane</keyword>
<feature type="domain" description="TRAP C4-dicarboxylate transport system permease DctM subunit" evidence="8">
    <location>
        <begin position="14"/>
        <end position="419"/>
    </location>
</feature>
<sequence length="434" mass="46535">MMNGIVDPYLMFYFVSFIIMILLQVPISYAMASSSLLYAVINHQSFVMFAQKTANSFADFNMLALPAFLFVGIFMNEIGLTDRIFGMAEKWLGHLPGGLAHSNIMASMIFAGMSGSALADAGGLGTIEVKAMTDAGYDKNFSVAVTAASAGIGPIIPPSINFVVWAFLSKTSTLAMFQAGMLPGICMGIAMMAWVIYATKKYNIKVPVIEKSNWGDRYKSTIHALPALGGPAILVFGIMTGIFTPTECSVVAAAYCVILSIILKRFSIKMLTKALRDTLSSAGMAMSLCATGLIFNWMIVTSGLINAMTNFMLGLGNEILILLVLNGILMFLGCFIGSMQILIMIAPLLMNIAAGLGMSYIQIGVMAVLNVTLGLITPPMAPALFVTAKATGGSFDAALKYTVQFLIPMVITLAFVTFYEPLTMWLPKILGSVR</sequence>
<evidence type="ECO:0000313" key="9">
    <source>
        <dbReference type="EMBL" id="SHJ10373.1"/>
    </source>
</evidence>
<reference evidence="9 10" key="1">
    <citation type="submission" date="2016-11" db="EMBL/GenBank/DDBJ databases">
        <authorList>
            <person name="Jaros S."/>
            <person name="Januszkiewicz K."/>
            <person name="Wedrychowicz H."/>
        </authorList>
    </citation>
    <scope>NUCLEOTIDE SEQUENCE [LARGE SCALE GENOMIC DNA]</scope>
    <source>
        <strain evidence="9 10">DSM 17477</strain>
    </source>
</reference>
<keyword evidence="6 7" id="KW-0472">Membrane</keyword>
<keyword evidence="2" id="KW-1003">Cell membrane</keyword>
<feature type="transmembrane region" description="Helical" evidence="7">
    <location>
        <begin position="100"/>
        <end position="119"/>
    </location>
</feature>
<dbReference type="GO" id="GO:0022857">
    <property type="term" value="F:transmembrane transporter activity"/>
    <property type="evidence" value="ECO:0007669"/>
    <property type="project" value="TreeGrafter"/>
</dbReference>
<name>A0A1M6GKC2_9FIRM</name>
<feature type="transmembrane region" description="Helical" evidence="7">
    <location>
        <begin position="249"/>
        <end position="267"/>
    </location>
</feature>
<feature type="transmembrane region" description="Helical" evidence="7">
    <location>
        <begin position="174"/>
        <end position="199"/>
    </location>
</feature>
<keyword evidence="5 7" id="KW-1133">Transmembrane helix</keyword>
<keyword evidence="10" id="KW-1185">Reference proteome</keyword>
<organism evidence="9 10">
    <name type="scientific">Dethiosulfatibacter aminovorans DSM 17477</name>
    <dbReference type="NCBI Taxonomy" id="1121476"/>
    <lineage>
        <taxon>Bacteria</taxon>
        <taxon>Bacillati</taxon>
        <taxon>Bacillota</taxon>
        <taxon>Tissierellia</taxon>
        <taxon>Dethiosulfatibacter</taxon>
    </lineage>
</organism>
<evidence type="ECO:0000256" key="7">
    <source>
        <dbReference type="SAM" id="Phobius"/>
    </source>
</evidence>
<dbReference type="Pfam" id="PF06808">
    <property type="entry name" value="DctM"/>
    <property type="match status" value="1"/>
</dbReference>
<accession>A0A1M6GKC2</accession>
<feature type="transmembrane region" description="Helical" evidence="7">
    <location>
        <begin position="140"/>
        <end position="168"/>
    </location>
</feature>
<evidence type="ECO:0000313" key="10">
    <source>
        <dbReference type="Proteomes" id="UP000184052"/>
    </source>
</evidence>
<protein>
    <submittedName>
        <fullName evidence="9">TRAP transporter, DctM subunit</fullName>
    </submittedName>
</protein>
<feature type="transmembrane region" description="Helical" evidence="7">
    <location>
        <begin position="12"/>
        <end position="41"/>
    </location>
</feature>
<proteinExistence type="predicted"/>
<dbReference type="InterPro" id="IPR004681">
    <property type="entry name" value="TRAP_DctM"/>
</dbReference>
<evidence type="ECO:0000256" key="6">
    <source>
        <dbReference type="ARBA" id="ARBA00023136"/>
    </source>
</evidence>
<dbReference type="NCBIfam" id="TIGR00786">
    <property type="entry name" value="dctM"/>
    <property type="match status" value="1"/>
</dbReference>
<dbReference type="STRING" id="1121476.SAMN02745751_01745"/>
<dbReference type="EMBL" id="FQZL01000011">
    <property type="protein sequence ID" value="SHJ10373.1"/>
    <property type="molecule type" value="Genomic_DNA"/>
</dbReference>
<evidence type="ECO:0000256" key="3">
    <source>
        <dbReference type="ARBA" id="ARBA00022519"/>
    </source>
</evidence>